<gene>
    <name evidence="1 3" type="ORF">P152DRAFT_451401</name>
</gene>
<evidence type="ECO:0000313" key="2">
    <source>
        <dbReference type="Proteomes" id="UP000504638"/>
    </source>
</evidence>
<protein>
    <submittedName>
        <fullName evidence="1 3">Uncharacterized protein</fullName>
    </submittedName>
</protein>
<reference evidence="1 3" key="1">
    <citation type="submission" date="2020-01" db="EMBL/GenBank/DDBJ databases">
        <authorList>
            <consortium name="DOE Joint Genome Institute"/>
            <person name="Haridas S."/>
            <person name="Albert R."/>
            <person name="Binder M."/>
            <person name="Bloem J."/>
            <person name="Labutti K."/>
            <person name="Salamov A."/>
            <person name="Andreopoulos B."/>
            <person name="Baker S.E."/>
            <person name="Barry K."/>
            <person name="Bills G."/>
            <person name="Bluhm B.H."/>
            <person name="Cannon C."/>
            <person name="Castanera R."/>
            <person name="Culley D.E."/>
            <person name="Daum C."/>
            <person name="Ezra D."/>
            <person name="Gonzalez J.B."/>
            <person name="Henrissat B."/>
            <person name="Kuo A."/>
            <person name="Liang C."/>
            <person name="Lipzen A."/>
            <person name="Lutzoni F."/>
            <person name="Magnuson J."/>
            <person name="Mondo S."/>
            <person name="Nolan M."/>
            <person name="Ohm R."/>
            <person name="Pangilinan J."/>
            <person name="Park H.-J."/>
            <person name="Ramirez L."/>
            <person name="Alfaro M."/>
            <person name="Sun H."/>
            <person name="Tritt A."/>
            <person name="Yoshinaga Y."/>
            <person name="Zwiers L.-H."/>
            <person name="Turgeon B.G."/>
            <person name="Goodwin S.B."/>
            <person name="Spatafora J.W."/>
            <person name="Crous P.W."/>
            <person name="Grigoriev I.V."/>
        </authorList>
    </citation>
    <scope>NUCLEOTIDE SEQUENCE</scope>
    <source>
        <strain evidence="1 3">CBS 781.70</strain>
    </source>
</reference>
<reference evidence="3" key="3">
    <citation type="submission" date="2025-04" db="UniProtKB">
        <authorList>
            <consortium name="RefSeq"/>
        </authorList>
    </citation>
    <scope>IDENTIFICATION</scope>
    <source>
        <strain evidence="3">CBS 781.70</strain>
    </source>
</reference>
<dbReference type="AlphaFoldDB" id="A0A6G1FWF1"/>
<dbReference type="GeneID" id="54418795"/>
<evidence type="ECO:0000313" key="3">
    <source>
        <dbReference type="RefSeq" id="XP_033531647.1"/>
    </source>
</evidence>
<sequence length="132" mass="14198">MDTKVAKGSGEVECRAADARGPYRRGLDYGLLTGRQDTGVGLERQHSQAVGRRMGALLQTPEGHADVIWAVAFSPDGTSPQANVGSFNLSLSISDGTAVSQPQDRPFIFVEDQWISLTSPLTTVMDKCPYTL</sequence>
<reference evidence="3" key="2">
    <citation type="submission" date="2020-04" db="EMBL/GenBank/DDBJ databases">
        <authorList>
            <consortium name="NCBI Genome Project"/>
        </authorList>
    </citation>
    <scope>NUCLEOTIDE SEQUENCE</scope>
    <source>
        <strain evidence="3">CBS 781.70</strain>
    </source>
</reference>
<keyword evidence="2" id="KW-1185">Reference proteome</keyword>
<dbReference type="RefSeq" id="XP_033531647.1">
    <property type="nucleotide sequence ID" value="XM_033678225.1"/>
</dbReference>
<name>A0A6G1FWF1_9PEZI</name>
<proteinExistence type="predicted"/>
<evidence type="ECO:0000313" key="1">
    <source>
        <dbReference type="EMBL" id="KAF1810016.1"/>
    </source>
</evidence>
<accession>A0A6G1FWF1</accession>
<dbReference type="Proteomes" id="UP000504638">
    <property type="component" value="Unplaced"/>
</dbReference>
<organism evidence="1">
    <name type="scientific">Eremomyces bilateralis CBS 781.70</name>
    <dbReference type="NCBI Taxonomy" id="1392243"/>
    <lineage>
        <taxon>Eukaryota</taxon>
        <taxon>Fungi</taxon>
        <taxon>Dikarya</taxon>
        <taxon>Ascomycota</taxon>
        <taxon>Pezizomycotina</taxon>
        <taxon>Dothideomycetes</taxon>
        <taxon>Dothideomycetes incertae sedis</taxon>
        <taxon>Eremomycetales</taxon>
        <taxon>Eremomycetaceae</taxon>
        <taxon>Eremomyces</taxon>
    </lineage>
</organism>
<dbReference type="EMBL" id="ML975168">
    <property type="protein sequence ID" value="KAF1810016.1"/>
    <property type="molecule type" value="Genomic_DNA"/>
</dbReference>